<sequence>MERKELEELVIRKINDRGVTLEQIAELTYFLQSSYYEGLTLDICLENVRSVLKKREVQNAVLTGIRLDELAEMNMLGDPLQQMVDHDYSLYGIDEVLAFSILNVYGSIGFTNYGYIDKLKPGILGEIDRSGKKDGCCQTFMDDLVGAIAAAAASRIAHRRQQ</sequence>
<dbReference type="SUPFAM" id="SSF101307">
    <property type="entry name" value="YutG-like"/>
    <property type="match status" value="1"/>
</dbReference>
<dbReference type="Gene3D" id="1.10.3760.10">
    <property type="entry name" value="PgpA-like"/>
    <property type="match status" value="1"/>
</dbReference>
<gene>
    <name evidence="2" type="primary">yutG</name>
    <name evidence="2" type="ORF">T23_16050</name>
</gene>
<dbReference type="CDD" id="cd06971">
    <property type="entry name" value="PgpA"/>
    <property type="match status" value="1"/>
</dbReference>
<dbReference type="Pfam" id="PF04608">
    <property type="entry name" value="PgpA"/>
    <property type="match status" value="1"/>
</dbReference>
<dbReference type="PIRSF" id="PIRSF019587">
    <property type="entry name" value="PGPase"/>
    <property type="match status" value="1"/>
</dbReference>
<dbReference type="InterPro" id="IPR007686">
    <property type="entry name" value="YutG/PgpA"/>
</dbReference>
<feature type="domain" description="YutG/PgpA" evidence="1">
    <location>
        <begin position="29"/>
        <end position="158"/>
    </location>
</feature>
<evidence type="ECO:0000313" key="2">
    <source>
        <dbReference type="EMBL" id="BEH91503.1"/>
    </source>
</evidence>
<dbReference type="InterPro" id="IPR026038">
    <property type="entry name" value="Put_PGPase"/>
</dbReference>
<protein>
    <recommendedName>
        <fullName evidence="1">YutG/PgpA domain-containing protein</fullName>
    </recommendedName>
</protein>
<name>A0ABM8IK69_9FIRM</name>
<organism evidence="2 3">
    <name type="scientific">Turicibacter faecis</name>
    <dbReference type="NCBI Taxonomy" id="2963365"/>
    <lineage>
        <taxon>Bacteria</taxon>
        <taxon>Bacillati</taxon>
        <taxon>Bacillota</taxon>
        <taxon>Erysipelotrichia</taxon>
        <taxon>Erysipelotrichales</taxon>
        <taxon>Turicibacteraceae</taxon>
        <taxon>Turicibacter</taxon>
    </lineage>
</organism>
<dbReference type="RefSeq" id="WP_161832874.1">
    <property type="nucleotide sequence ID" value="NZ_AP028127.1"/>
</dbReference>
<dbReference type="Proteomes" id="UP001432099">
    <property type="component" value="Chromosome"/>
</dbReference>
<evidence type="ECO:0000259" key="1">
    <source>
        <dbReference type="Pfam" id="PF04608"/>
    </source>
</evidence>
<accession>A0ABM8IK69</accession>
<keyword evidence="3" id="KW-1185">Reference proteome</keyword>
<proteinExistence type="predicted"/>
<evidence type="ECO:0000313" key="3">
    <source>
        <dbReference type="Proteomes" id="UP001432099"/>
    </source>
</evidence>
<dbReference type="InterPro" id="IPR036681">
    <property type="entry name" value="PgpA-like_sf"/>
</dbReference>
<reference evidence="2" key="1">
    <citation type="journal article" date="2024" name="Int. J. Syst. Evol. Microbiol.">
        <title>Turicibacter faecis sp. nov., isolated from faeces of heart failure mouse model.</title>
        <authorList>
            <person name="Imamura Y."/>
            <person name="Motooka D."/>
            <person name="Nakajima Y."/>
            <person name="Ito S."/>
            <person name="Kitakaze M."/>
            <person name="Iida T."/>
            <person name="Nakamura S."/>
        </authorList>
    </citation>
    <scope>NUCLEOTIDE SEQUENCE</scope>
    <source>
        <strain evidence="2">TC023</strain>
    </source>
</reference>
<dbReference type="EMBL" id="AP028127">
    <property type="protein sequence ID" value="BEH91503.1"/>
    <property type="molecule type" value="Genomic_DNA"/>
</dbReference>